<dbReference type="CDD" id="cd23767">
    <property type="entry name" value="IQCD"/>
    <property type="match status" value="1"/>
</dbReference>
<dbReference type="PROSITE" id="PS50096">
    <property type="entry name" value="IQ"/>
    <property type="match status" value="2"/>
</dbReference>
<evidence type="ECO:0000256" key="3">
    <source>
        <dbReference type="ARBA" id="ARBA00024378"/>
    </source>
</evidence>
<comment type="similarity">
    <text evidence="2">Belongs to the IQD family.</text>
</comment>
<dbReference type="Gene3D" id="1.20.5.190">
    <property type="match status" value="1"/>
</dbReference>
<feature type="region of interest" description="Disordered" evidence="4">
    <location>
        <begin position="19"/>
        <end position="55"/>
    </location>
</feature>
<dbReference type="GO" id="GO:0005516">
    <property type="term" value="F:calmodulin binding"/>
    <property type="evidence" value="ECO:0007669"/>
    <property type="project" value="UniProtKB-KW"/>
</dbReference>
<accession>A0A9N7RAS7</accession>
<dbReference type="EMBL" id="CACSLK010020336">
    <property type="protein sequence ID" value="CAA0820236.1"/>
    <property type="molecule type" value="Genomic_DNA"/>
</dbReference>
<evidence type="ECO:0000256" key="1">
    <source>
        <dbReference type="ARBA" id="ARBA00022860"/>
    </source>
</evidence>
<dbReference type="AlphaFoldDB" id="A0A9N7RAS7"/>
<evidence type="ECO:0000313" key="7">
    <source>
        <dbReference type="Proteomes" id="UP001153555"/>
    </source>
</evidence>
<keyword evidence="7" id="KW-1185">Reference proteome</keyword>
<dbReference type="SMART" id="SM00015">
    <property type="entry name" value="IQ"/>
    <property type="match status" value="2"/>
</dbReference>
<dbReference type="Pfam" id="PF13178">
    <property type="entry name" value="DUF4005"/>
    <property type="match status" value="1"/>
</dbReference>
<gene>
    <name evidence="6" type="ORF">SHERM_01474</name>
</gene>
<organism evidence="6 7">
    <name type="scientific">Striga hermonthica</name>
    <name type="common">Purple witchweed</name>
    <name type="synonym">Buchnera hermonthica</name>
    <dbReference type="NCBI Taxonomy" id="68872"/>
    <lineage>
        <taxon>Eukaryota</taxon>
        <taxon>Viridiplantae</taxon>
        <taxon>Streptophyta</taxon>
        <taxon>Embryophyta</taxon>
        <taxon>Tracheophyta</taxon>
        <taxon>Spermatophyta</taxon>
        <taxon>Magnoliopsida</taxon>
        <taxon>eudicotyledons</taxon>
        <taxon>Gunneridae</taxon>
        <taxon>Pentapetalae</taxon>
        <taxon>asterids</taxon>
        <taxon>lamiids</taxon>
        <taxon>Lamiales</taxon>
        <taxon>Orobanchaceae</taxon>
        <taxon>Buchnereae</taxon>
        <taxon>Striga</taxon>
    </lineage>
</organism>
<feature type="compositionally biased region" description="Polar residues" evidence="4">
    <location>
        <begin position="372"/>
        <end position="389"/>
    </location>
</feature>
<dbReference type="PANTHER" id="PTHR32295">
    <property type="entry name" value="IQ-DOMAIN 5-RELATED"/>
    <property type="match status" value="1"/>
</dbReference>
<feature type="domain" description="DUF4005" evidence="5">
    <location>
        <begin position="414"/>
        <end position="487"/>
    </location>
</feature>
<comment type="subunit">
    <text evidence="3">Binds to multiple calmodulin (CaM) in the presence of Ca(2+) and CaM-like proteins.</text>
</comment>
<evidence type="ECO:0000256" key="2">
    <source>
        <dbReference type="ARBA" id="ARBA00024341"/>
    </source>
</evidence>
<feature type="compositionally biased region" description="Basic and acidic residues" evidence="4">
    <location>
        <begin position="393"/>
        <end position="409"/>
    </location>
</feature>
<dbReference type="InterPro" id="IPR000048">
    <property type="entry name" value="IQ_motif_EF-hand-BS"/>
</dbReference>
<protein>
    <submittedName>
        <fullName evidence="6">Protein IQ-DOMAIN 31</fullName>
    </submittedName>
</protein>
<feature type="region of interest" description="Disordered" evidence="4">
    <location>
        <begin position="72"/>
        <end position="92"/>
    </location>
</feature>
<name>A0A9N7RAS7_STRHE</name>
<proteinExistence type="inferred from homology"/>
<feature type="region of interest" description="Disordered" evidence="4">
    <location>
        <begin position="229"/>
        <end position="337"/>
    </location>
</feature>
<feature type="region of interest" description="Disordered" evidence="4">
    <location>
        <begin position="367"/>
        <end position="514"/>
    </location>
</feature>
<dbReference type="Proteomes" id="UP001153555">
    <property type="component" value="Unassembled WGS sequence"/>
</dbReference>
<reference evidence="6" key="1">
    <citation type="submission" date="2019-12" db="EMBL/GenBank/DDBJ databases">
        <authorList>
            <person name="Scholes J."/>
        </authorList>
    </citation>
    <scope>NUCLEOTIDE SEQUENCE</scope>
</reference>
<comment type="caution">
    <text evidence="6">The sequence shown here is derived from an EMBL/GenBank/DDBJ whole genome shotgun (WGS) entry which is preliminary data.</text>
</comment>
<feature type="compositionally biased region" description="Polar residues" evidence="4">
    <location>
        <begin position="474"/>
        <end position="486"/>
    </location>
</feature>
<dbReference type="InterPro" id="IPR025064">
    <property type="entry name" value="DUF4005"/>
</dbReference>
<keyword evidence="1" id="KW-0112">Calmodulin-binding</keyword>
<evidence type="ECO:0000259" key="5">
    <source>
        <dbReference type="Pfam" id="PF13178"/>
    </source>
</evidence>
<dbReference type="Pfam" id="PF00612">
    <property type="entry name" value="IQ"/>
    <property type="match status" value="2"/>
</dbReference>
<feature type="compositionally biased region" description="Basic residues" evidence="4">
    <location>
        <begin position="230"/>
        <end position="241"/>
    </location>
</feature>
<dbReference type="OrthoDB" id="1101566at2759"/>
<dbReference type="PANTHER" id="PTHR32295:SF279">
    <property type="entry name" value="PROTEIN IQ-DOMAIN 31-LIKE"/>
    <property type="match status" value="1"/>
</dbReference>
<sequence>MGKSPGKWIKTVLFGKKHSNKSNFSKNVTPGKTTAVKTPLEDLPDPYQSSDREVDNTLELEKETSATAFEAISSSPANQDLESKNENGSAIVSDTDRNQDLAAAKVQATFRGYLARRAFRALKGIIRLQALIRGHLVRRQAVATLRCMNGIVQFQALVHGRKDTKQVSIGSKSIFGSEKLAANTFVRKLLVKVPAALPLSLQYDLSEPNSSWSWLERWSMTRFWDPPARVAKKITKPKPQRKQPGPQIFEHEAGKSKRTFRKVPTAASNGENGNLVAKRPPPPESAEEQAQSELERVKRNLRKVSSAQGPPEKSEPDTGKQQQEAVEIAKSPQPEVEIAIPLEKNLADSDDLVDNDKADFAETLVENEPVITENTQSVENDVNIESAQNLEDYESRFKEEEKSEKDNQKVKKRRSLPAKQEFAEKISEKNSPSLPSYMAATKSAKAKLRGHGSTKFGEDGAEFGNNNARRHSLPASSNGKVNTFSPKVQKPVQANGKGGTSSRDDRVVQPGWRR</sequence>
<evidence type="ECO:0000256" key="4">
    <source>
        <dbReference type="SAM" id="MobiDB-lite"/>
    </source>
</evidence>
<evidence type="ECO:0000313" key="6">
    <source>
        <dbReference type="EMBL" id="CAA0820236.1"/>
    </source>
</evidence>